<sequence>MSYQVVSTLPLNGVEKFMCVDGGWNTIAHTAHLTGNPSVLINNMANTVQCLLKRHPRMRTRIRVDENQYFIDNLEYNREYLPSDLFVSVTEMTNESWQEVVESGCNRDPYTNNGTIIFPTFRFTILVNPQPTDVQSFHLILFQNHCVSDGQSGFILINDFLTLSTSPNLMEISEPLNTEILPLIGSLIPRPYGPLYHAMSFIAKRIILKELRQLGQPRIPVKVIPHDECELTRFQVQRYKMKFLFASSSTDLFSKLHRQSRLHNVTLNGPLLGCFLLAIHHCFPLKDKTRLEPFEVGTPFNMRSRLPGSPLTPLSVGCFIGAGEFKLKRALSIQSTHFWSLAYQCMTITRDQLKQSRLPLAMNIFADVLANQHEFSRIAQLFPEGRQSEIAFSNVGKYPFPCEYNHGEVRLSGIHVINSVSGYRNSSGVYATCTDNGQLDFAMAHEMESNEIAKHFLDYYLCLIEICADSERCKIETTLGELLQMVEFQ</sequence>
<name>A0A814PAV5_9BILA</name>
<evidence type="ECO:0000313" key="1">
    <source>
        <dbReference type="EMBL" id="CAF1105299.1"/>
    </source>
</evidence>
<comment type="caution">
    <text evidence="1">The sequence shown here is derived from an EMBL/GenBank/DDBJ whole genome shotgun (WGS) entry which is preliminary data.</text>
</comment>
<evidence type="ECO:0000313" key="2">
    <source>
        <dbReference type="Proteomes" id="UP000663877"/>
    </source>
</evidence>
<dbReference type="InterPro" id="IPR023213">
    <property type="entry name" value="CAT-like_dom_sf"/>
</dbReference>
<dbReference type="InterPro" id="IPR010828">
    <property type="entry name" value="Atf2/Sli1-like"/>
</dbReference>
<dbReference type="EMBL" id="CAJNOI010000129">
    <property type="protein sequence ID" value="CAF1105299.1"/>
    <property type="molecule type" value="Genomic_DNA"/>
</dbReference>
<dbReference type="PANTHER" id="PTHR28037">
    <property type="entry name" value="ALCOHOL O-ACETYLTRANSFERASE 1-RELATED"/>
    <property type="match status" value="1"/>
</dbReference>
<dbReference type="Proteomes" id="UP000663877">
    <property type="component" value="Unassembled WGS sequence"/>
</dbReference>
<accession>A0A814PAV5</accession>
<dbReference type="Gene3D" id="3.30.559.10">
    <property type="entry name" value="Chloramphenicol acetyltransferase-like domain"/>
    <property type="match status" value="1"/>
</dbReference>
<protein>
    <recommendedName>
        <fullName evidence="3">Alcohol acetyltransferase</fullName>
    </recommendedName>
</protein>
<evidence type="ECO:0008006" key="3">
    <source>
        <dbReference type="Google" id="ProtNLM"/>
    </source>
</evidence>
<proteinExistence type="predicted"/>
<dbReference type="PANTHER" id="PTHR28037:SF1">
    <property type="entry name" value="ALCOHOL O-ACETYLTRANSFERASE 1-RELATED"/>
    <property type="match status" value="1"/>
</dbReference>
<reference evidence="1" key="1">
    <citation type="submission" date="2021-02" db="EMBL/GenBank/DDBJ databases">
        <authorList>
            <person name="Nowell W R."/>
        </authorList>
    </citation>
    <scope>NUCLEOTIDE SEQUENCE</scope>
</reference>
<organism evidence="1 2">
    <name type="scientific">Adineta steineri</name>
    <dbReference type="NCBI Taxonomy" id="433720"/>
    <lineage>
        <taxon>Eukaryota</taxon>
        <taxon>Metazoa</taxon>
        <taxon>Spiralia</taxon>
        <taxon>Gnathifera</taxon>
        <taxon>Rotifera</taxon>
        <taxon>Eurotatoria</taxon>
        <taxon>Bdelloidea</taxon>
        <taxon>Adinetida</taxon>
        <taxon>Adinetidae</taxon>
        <taxon>Adineta</taxon>
    </lineage>
</organism>
<gene>
    <name evidence="1" type="ORF">BJG266_LOCUS21586</name>
</gene>
<dbReference type="AlphaFoldDB" id="A0A814PAV5"/>
<dbReference type="Pfam" id="PF07247">
    <property type="entry name" value="AATase"/>
    <property type="match status" value="1"/>
</dbReference>
<dbReference type="InterPro" id="IPR052058">
    <property type="entry name" value="Alcohol_O-acetyltransferase"/>
</dbReference>
<dbReference type="SUPFAM" id="SSF52777">
    <property type="entry name" value="CoA-dependent acyltransferases"/>
    <property type="match status" value="2"/>
</dbReference>